<accession>A0A2P2QQL9</accession>
<dbReference type="EMBL" id="GGEC01088862">
    <property type="protein sequence ID" value="MBX69346.1"/>
    <property type="molecule type" value="Transcribed_RNA"/>
</dbReference>
<keyword evidence="1" id="KW-0472">Membrane</keyword>
<sequence length="45" mass="4892">MDSSARVTLVRDKKSGGQGIWITILVVLLAIAAYFLKKKGVLFLA</sequence>
<keyword evidence="1" id="KW-0812">Transmembrane</keyword>
<feature type="transmembrane region" description="Helical" evidence="1">
    <location>
        <begin position="20"/>
        <end position="36"/>
    </location>
</feature>
<evidence type="ECO:0000313" key="2">
    <source>
        <dbReference type="EMBL" id="MBX69346.1"/>
    </source>
</evidence>
<keyword evidence="1" id="KW-1133">Transmembrane helix</keyword>
<organism evidence="2">
    <name type="scientific">Rhizophora mucronata</name>
    <name type="common">Asiatic mangrove</name>
    <dbReference type="NCBI Taxonomy" id="61149"/>
    <lineage>
        <taxon>Eukaryota</taxon>
        <taxon>Viridiplantae</taxon>
        <taxon>Streptophyta</taxon>
        <taxon>Embryophyta</taxon>
        <taxon>Tracheophyta</taxon>
        <taxon>Spermatophyta</taxon>
        <taxon>Magnoliopsida</taxon>
        <taxon>eudicotyledons</taxon>
        <taxon>Gunneridae</taxon>
        <taxon>Pentapetalae</taxon>
        <taxon>rosids</taxon>
        <taxon>fabids</taxon>
        <taxon>Malpighiales</taxon>
        <taxon>Rhizophoraceae</taxon>
        <taxon>Rhizophora</taxon>
    </lineage>
</organism>
<name>A0A2P2QQL9_RHIMU</name>
<reference evidence="2" key="1">
    <citation type="submission" date="2018-02" db="EMBL/GenBank/DDBJ databases">
        <title>Rhizophora mucronata_Transcriptome.</title>
        <authorList>
            <person name="Meera S.P."/>
            <person name="Sreeshan A."/>
            <person name="Augustine A."/>
        </authorList>
    </citation>
    <scope>NUCLEOTIDE SEQUENCE</scope>
    <source>
        <tissue evidence="2">Leaf</tissue>
    </source>
</reference>
<protein>
    <submittedName>
        <fullName evidence="2">Uncharacterized protein</fullName>
    </submittedName>
</protein>
<evidence type="ECO:0000256" key="1">
    <source>
        <dbReference type="SAM" id="Phobius"/>
    </source>
</evidence>
<dbReference type="AlphaFoldDB" id="A0A2P2QQL9"/>
<proteinExistence type="predicted"/>